<dbReference type="Proteomes" id="UP000001514">
    <property type="component" value="Unassembled WGS sequence"/>
</dbReference>
<feature type="repeat" description="PPR" evidence="3">
    <location>
        <begin position="180"/>
        <end position="214"/>
    </location>
</feature>
<feature type="repeat" description="PPR" evidence="3">
    <location>
        <begin position="606"/>
        <end position="640"/>
    </location>
</feature>
<dbReference type="Pfam" id="PF17177">
    <property type="entry name" value="PPR_long"/>
    <property type="match status" value="1"/>
</dbReference>
<evidence type="ECO:0000313" key="7">
    <source>
        <dbReference type="Proteomes" id="UP000001514"/>
    </source>
</evidence>
<sequence>MRPSWRRARWHRYCEFHSSAAAAAAPSTTAKNGKGSHYGSFFQFLRQHPQVGGLAPADRNGNGAVEEEPSTSESPAEEETPLNIQAGNLHMYRPSRPPRWEPFKSRDTIGSFFSKMEAAIEVGNVLREMGWNEDSQVKVEKLKVPWNPLVVLQVLRQPLEPDAAWGFFQWLKGVEGYRHTEHTYNSLIEVFGRVKDVTGIQKVLDDMSAYGCGMNVVLFTTVIHWYSRADDIDRAVEMWNQMLKVGCLPNVVTYTMLMSLLTKLKRFRQVGEIFKDMVSAGCRPNVRTYTVLIQCLASSGNLDAALLVFEKLDSLKASPTAATFRVLMDSAASAGDLELLKGLFEGMKKANQKPNGKMYFTVMDSLKKAGKLTEAAPLLEAMESMIEADQLYADFQAKTPDQESTKEEDDRRGSSGGETKERSVPLQDMEVMEGLDRPLVDMKAFSTIIYRWTPETAAALEAANFRWDPWKVLRVLMGMRDVTAALRFFYWVEKQPGYKHDSFVYTKMISLLGRHHHFSQVEELLMKLQSSDIEVSIVTMNSIIFTLSVSHNPDLAMKIFYWMKDLKVKPNTRTYTTVIDMLVKMRHFDRAMAIYQEMLDAGCKPDAHTYTVLIQSLGREGKIDAAEHLLEKMPLNGCKPNVVNYTSLINSLIHYGRVSHALAVFKRMQDEGVMPNSITYSLMSKGLKRANMLHDLVEVEKKMATIDFWKQQRVKSEDETLVNETILKALLPELKRESQDQRQTE</sequence>
<dbReference type="Gene3D" id="1.25.40.10">
    <property type="entry name" value="Tetratricopeptide repeat domain"/>
    <property type="match status" value="4"/>
</dbReference>
<dbReference type="PROSITE" id="PS51375">
    <property type="entry name" value="PPR"/>
    <property type="match status" value="8"/>
</dbReference>
<accession>D8RJS8</accession>
<dbReference type="Pfam" id="PF13041">
    <property type="entry name" value="PPR_2"/>
    <property type="match status" value="2"/>
</dbReference>
<evidence type="ECO:0000256" key="1">
    <source>
        <dbReference type="ARBA" id="ARBA00007626"/>
    </source>
</evidence>
<dbReference type="InterPro" id="IPR002885">
    <property type="entry name" value="PPR_rpt"/>
</dbReference>
<evidence type="ECO:0000259" key="5">
    <source>
        <dbReference type="Pfam" id="PF17177"/>
    </source>
</evidence>
<feature type="domain" description="PROP1-like PPR" evidence="5">
    <location>
        <begin position="179"/>
        <end position="338"/>
    </location>
</feature>
<dbReference type="InterPro" id="IPR033443">
    <property type="entry name" value="PROP1-like_PPR_dom"/>
</dbReference>
<dbReference type="PANTHER" id="PTHR47447">
    <property type="entry name" value="OS03G0856100 PROTEIN"/>
    <property type="match status" value="1"/>
</dbReference>
<reference evidence="6 7" key="1">
    <citation type="journal article" date="2011" name="Science">
        <title>The Selaginella genome identifies genetic changes associated with the evolution of vascular plants.</title>
        <authorList>
            <person name="Banks J.A."/>
            <person name="Nishiyama T."/>
            <person name="Hasebe M."/>
            <person name="Bowman J.L."/>
            <person name="Gribskov M."/>
            <person name="dePamphilis C."/>
            <person name="Albert V.A."/>
            <person name="Aono N."/>
            <person name="Aoyama T."/>
            <person name="Ambrose B.A."/>
            <person name="Ashton N.W."/>
            <person name="Axtell M.J."/>
            <person name="Barker E."/>
            <person name="Barker M.S."/>
            <person name="Bennetzen J.L."/>
            <person name="Bonawitz N.D."/>
            <person name="Chapple C."/>
            <person name="Cheng C."/>
            <person name="Correa L.G."/>
            <person name="Dacre M."/>
            <person name="DeBarry J."/>
            <person name="Dreyer I."/>
            <person name="Elias M."/>
            <person name="Engstrom E.M."/>
            <person name="Estelle M."/>
            <person name="Feng L."/>
            <person name="Finet C."/>
            <person name="Floyd S.K."/>
            <person name="Frommer W.B."/>
            <person name="Fujita T."/>
            <person name="Gramzow L."/>
            <person name="Gutensohn M."/>
            <person name="Harholt J."/>
            <person name="Hattori M."/>
            <person name="Heyl A."/>
            <person name="Hirai T."/>
            <person name="Hiwatashi Y."/>
            <person name="Ishikawa M."/>
            <person name="Iwata M."/>
            <person name="Karol K.G."/>
            <person name="Koehler B."/>
            <person name="Kolukisaoglu U."/>
            <person name="Kubo M."/>
            <person name="Kurata T."/>
            <person name="Lalonde S."/>
            <person name="Li K."/>
            <person name="Li Y."/>
            <person name="Litt A."/>
            <person name="Lyons E."/>
            <person name="Manning G."/>
            <person name="Maruyama T."/>
            <person name="Michael T.P."/>
            <person name="Mikami K."/>
            <person name="Miyazaki S."/>
            <person name="Morinaga S."/>
            <person name="Murata T."/>
            <person name="Mueller-Roeber B."/>
            <person name="Nelson D.R."/>
            <person name="Obara M."/>
            <person name="Oguri Y."/>
            <person name="Olmstead R.G."/>
            <person name="Onodera N."/>
            <person name="Petersen B.L."/>
            <person name="Pils B."/>
            <person name="Prigge M."/>
            <person name="Rensing S.A."/>
            <person name="Riano-Pachon D.M."/>
            <person name="Roberts A.W."/>
            <person name="Sato Y."/>
            <person name="Scheller H.V."/>
            <person name="Schulz B."/>
            <person name="Schulz C."/>
            <person name="Shakirov E.V."/>
            <person name="Shibagaki N."/>
            <person name="Shinohara N."/>
            <person name="Shippen D.E."/>
            <person name="Soerensen I."/>
            <person name="Sotooka R."/>
            <person name="Sugimoto N."/>
            <person name="Sugita M."/>
            <person name="Sumikawa N."/>
            <person name="Tanurdzic M."/>
            <person name="Theissen G."/>
            <person name="Ulvskov P."/>
            <person name="Wakazuki S."/>
            <person name="Weng J.K."/>
            <person name="Willats W.W."/>
            <person name="Wipf D."/>
            <person name="Wolf P.G."/>
            <person name="Yang L."/>
            <person name="Zimmer A.D."/>
            <person name="Zhu Q."/>
            <person name="Mitros T."/>
            <person name="Hellsten U."/>
            <person name="Loque D."/>
            <person name="Otillar R."/>
            <person name="Salamov A."/>
            <person name="Schmutz J."/>
            <person name="Shapiro H."/>
            <person name="Lindquist E."/>
            <person name="Lucas S."/>
            <person name="Rokhsar D."/>
            <person name="Grigoriev I.V."/>
        </authorList>
    </citation>
    <scope>NUCLEOTIDE SEQUENCE [LARGE SCALE GENOMIC DNA]</scope>
</reference>
<dbReference type="HOGENOM" id="CLU_373164_0_0_1"/>
<proteinExistence type="inferred from homology"/>
<keyword evidence="2" id="KW-0677">Repeat</keyword>
<gene>
    <name evidence="6" type="ORF">SELMODRAFT_451140</name>
</gene>
<feature type="region of interest" description="Disordered" evidence="4">
    <location>
        <begin position="52"/>
        <end position="100"/>
    </location>
</feature>
<feature type="repeat" description="PPR" evidence="3">
    <location>
        <begin position="215"/>
        <end position="249"/>
    </location>
</feature>
<feature type="repeat" description="PPR" evidence="3">
    <location>
        <begin position="285"/>
        <end position="319"/>
    </location>
</feature>
<feature type="compositionally biased region" description="Basic and acidic residues" evidence="4">
    <location>
        <begin position="400"/>
        <end position="423"/>
    </location>
</feature>
<dbReference type="eggNOG" id="KOG4197">
    <property type="taxonomic scope" value="Eukaryota"/>
</dbReference>
<dbReference type="OrthoDB" id="185373at2759"/>
<dbReference type="InParanoid" id="D8RJS8"/>
<feature type="repeat" description="PPR" evidence="3">
    <location>
        <begin position="250"/>
        <end position="284"/>
    </location>
</feature>
<keyword evidence="7" id="KW-1185">Reference proteome</keyword>
<protein>
    <recommendedName>
        <fullName evidence="5">PROP1-like PPR domain-containing protein</fullName>
    </recommendedName>
</protein>
<dbReference type="KEGG" id="smo:SELMODRAFT_451140"/>
<dbReference type="STRING" id="88036.D8RJS8"/>
<dbReference type="Gramene" id="EFJ27961">
    <property type="protein sequence ID" value="EFJ27961"/>
    <property type="gene ID" value="SELMODRAFT_451140"/>
</dbReference>
<dbReference type="OMA" id="NDSKESM"/>
<dbReference type="PANTHER" id="PTHR47447:SF17">
    <property type="entry name" value="OS12G0638900 PROTEIN"/>
    <property type="match status" value="1"/>
</dbReference>
<dbReference type="InterPro" id="IPR011990">
    <property type="entry name" value="TPR-like_helical_dom_sf"/>
</dbReference>
<evidence type="ECO:0000256" key="3">
    <source>
        <dbReference type="PROSITE-ProRule" id="PRU00708"/>
    </source>
</evidence>
<organism evidence="7">
    <name type="scientific">Selaginella moellendorffii</name>
    <name type="common">Spikemoss</name>
    <dbReference type="NCBI Taxonomy" id="88036"/>
    <lineage>
        <taxon>Eukaryota</taxon>
        <taxon>Viridiplantae</taxon>
        <taxon>Streptophyta</taxon>
        <taxon>Embryophyta</taxon>
        <taxon>Tracheophyta</taxon>
        <taxon>Lycopodiopsida</taxon>
        <taxon>Selaginellales</taxon>
        <taxon>Selaginellaceae</taxon>
        <taxon>Selaginella</taxon>
    </lineage>
</organism>
<dbReference type="EMBL" id="GL377581">
    <property type="protein sequence ID" value="EFJ27961.1"/>
    <property type="molecule type" value="Genomic_DNA"/>
</dbReference>
<feature type="repeat" description="PPR" evidence="3">
    <location>
        <begin position="571"/>
        <end position="605"/>
    </location>
</feature>
<evidence type="ECO:0000256" key="4">
    <source>
        <dbReference type="SAM" id="MobiDB-lite"/>
    </source>
</evidence>
<dbReference type="NCBIfam" id="TIGR00756">
    <property type="entry name" value="PPR"/>
    <property type="match status" value="7"/>
</dbReference>
<feature type="repeat" description="PPR" evidence="3">
    <location>
        <begin position="536"/>
        <end position="570"/>
    </location>
</feature>
<feature type="region of interest" description="Disordered" evidence="4">
    <location>
        <begin position="397"/>
        <end position="426"/>
    </location>
</feature>
<comment type="similarity">
    <text evidence="1">Belongs to the PPR family. P subfamily.</text>
</comment>
<evidence type="ECO:0000313" key="6">
    <source>
        <dbReference type="EMBL" id="EFJ27961.1"/>
    </source>
</evidence>
<evidence type="ECO:0000256" key="2">
    <source>
        <dbReference type="ARBA" id="ARBA00022737"/>
    </source>
</evidence>
<feature type="repeat" description="PPR" evidence="3">
    <location>
        <begin position="641"/>
        <end position="675"/>
    </location>
</feature>
<feature type="compositionally biased region" description="Acidic residues" evidence="4">
    <location>
        <begin position="65"/>
        <end position="80"/>
    </location>
</feature>
<dbReference type="AlphaFoldDB" id="D8RJS8"/>
<name>D8RJS8_SELML</name>